<dbReference type="InterPro" id="IPR036890">
    <property type="entry name" value="HATPase_C_sf"/>
</dbReference>
<evidence type="ECO:0000256" key="4">
    <source>
        <dbReference type="ARBA" id="ARBA00022679"/>
    </source>
</evidence>
<dbReference type="InterPro" id="IPR004358">
    <property type="entry name" value="Sig_transdc_His_kin-like_C"/>
</dbReference>
<comment type="catalytic activity">
    <reaction evidence="1">
        <text>ATP + protein L-histidine = ADP + protein N-phospho-L-histidine.</text>
        <dbReference type="EC" id="2.7.13.3"/>
    </reaction>
</comment>
<dbReference type="AlphaFoldDB" id="A0A1F6D761"/>
<dbReference type="Gene3D" id="3.30.565.10">
    <property type="entry name" value="Histidine kinase-like ATPase, C-terminal domain"/>
    <property type="match status" value="1"/>
</dbReference>
<feature type="domain" description="Histidine kinase" evidence="11">
    <location>
        <begin position="73"/>
        <end position="321"/>
    </location>
</feature>
<dbReference type="Pfam" id="PF02518">
    <property type="entry name" value="HATPase_c"/>
    <property type="match status" value="1"/>
</dbReference>
<keyword evidence="5" id="KW-0547">Nucleotide-binding</keyword>
<keyword evidence="6" id="KW-0418">Kinase</keyword>
<dbReference type="EMBL" id="MFKF01000023">
    <property type="protein sequence ID" value="OGG56832.1"/>
    <property type="molecule type" value="Genomic_DNA"/>
</dbReference>
<dbReference type="Gene3D" id="1.10.287.130">
    <property type="match status" value="1"/>
</dbReference>
<evidence type="ECO:0000313" key="13">
    <source>
        <dbReference type="Proteomes" id="UP000178606"/>
    </source>
</evidence>
<dbReference type="SMART" id="SM00388">
    <property type="entry name" value="HisKA"/>
    <property type="match status" value="1"/>
</dbReference>
<gene>
    <name evidence="12" type="ORF">A3F84_10570</name>
</gene>
<dbReference type="InterPro" id="IPR003594">
    <property type="entry name" value="HATPase_dom"/>
</dbReference>
<dbReference type="SMART" id="SM00387">
    <property type="entry name" value="HATPase_c"/>
    <property type="match status" value="1"/>
</dbReference>
<evidence type="ECO:0000256" key="2">
    <source>
        <dbReference type="ARBA" id="ARBA00012438"/>
    </source>
</evidence>
<dbReference type="InterPro" id="IPR003661">
    <property type="entry name" value="HisK_dim/P_dom"/>
</dbReference>
<evidence type="ECO:0000256" key="8">
    <source>
        <dbReference type="ARBA" id="ARBA00023012"/>
    </source>
</evidence>
<name>A0A1F6D761_HANXR</name>
<evidence type="ECO:0000259" key="11">
    <source>
        <dbReference type="PROSITE" id="PS50109"/>
    </source>
</evidence>
<dbReference type="InterPro" id="IPR036097">
    <property type="entry name" value="HisK_dim/P_sf"/>
</dbReference>
<keyword evidence="8" id="KW-0902">Two-component regulatory system</keyword>
<proteinExistence type="predicted"/>
<sequence length="321" mass="35590">MKRPRRADAAPSQRAFLELQETYRELERKFEALSHRLAQAEFDLQQSQTERTRLEDQVSRMNTLAALGQMAATVAHEIRNPLGGIAGFAGLLERDLTVDDPRRKWVKRIIEGVSSLNAIVTGLLHYTRPIRLNAHRIDIVNLIEESASFVEIDLARRDDQAISIARAYEAPGVACLVDPEQMQQVFLNLLQNAAQAMPDGGTITVSVKKAENRGIVDRGSWIVDRKNQATDHVGKGDESRTTNDESRNHSGWVEVAVADTGEGMPEEVQRQLFTPFFTTKENGTGLGLATARKIVEAHRGTIRVTSEVGRGSTFAIALPLM</sequence>
<evidence type="ECO:0000256" key="5">
    <source>
        <dbReference type="ARBA" id="ARBA00022741"/>
    </source>
</evidence>
<dbReference type="GO" id="GO:0005524">
    <property type="term" value="F:ATP binding"/>
    <property type="evidence" value="ECO:0007669"/>
    <property type="project" value="UniProtKB-KW"/>
</dbReference>
<dbReference type="PANTHER" id="PTHR43065:SF10">
    <property type="entry name" value="PEROXIDE STRESS-ACTIVATED HISTIDINE KINASE MAK3"/>
    <property type="match status" value="1"/>
</dbReference>
<reference evidence="12 13" key="1">
    <citation type="journal article" date="2016" name="Nat. Commun.">
        <title>Thousands of microbial genomes shed light on interconnected biogeochemical processes in an aquifer system.</title>
        <authorList>
            <person name="Anantharaman K."/>
            <person name="Brown C.T."/>
            <person name="Hug L.A."/>
            <person name="Sharon I."/>
            <person name="Castelle C.J."/>
            <person name="Probst A.J."/>
            <person name="Thomas B.C."/>
            <person name="Singh A."/>
            <person name="Wilkins M.J."/>
            <person name="Karaoz U."/>
            <person name="Brodie E.L."/>
            <person name="Williams K.H."/>
            <person name="Hubbard S.S."/>
            <person name="Banfield J.F."/>
        </authorList>
    </citation>
    <scope>NUCLEOTIDE SEQUENCE [LARGE SCALE GENOMIC DNA]</scope>
    <source>
        <strain evidence="13">RIFCSPLOWO2_12_FULL_64_10</strain>
    </source>
</reference>
<dbReference type="SUPFAM" id="SSF47384">
    <property type="entry name" value="Homodimeric domain of signal transducing histidine kinase"/>
    <property type="match status" value="1"/>
</dbReference>
<organism evidence="12 13">
    <name type="scientific">Handelsmanbacteria sp. (strain RIFCSPLOWO2_12_FULL_64_10)</name>
    <dbReference type="NCBI Taxonomy" id="1817868"/>
    <lineage>
        <taxon>Bacteria</taxon>
        <taxon>Candidatus Handelsmaniibacteriota</taxon>
    </lineage>
</organism>
<evidence type="ECO:0000256" key="7">
    <source>
        <dbReference type="ARBA" id="ARBA00022840"/>
    </source>
</evidence>
<dbReference type="InterPro" id="IPR005467">
    <property type="entry name" value="His_kinase_dom"/>
</dbReference>
<keyword evidence="7" id="KW-0067">ATP-binding</keyword>
<keyword evidence="9" id="KW-0175">Coiled coil</keyword>
<keyword evidence="3" id="KW-0597">Phosphoprotein</keyword>
<comment type="caution">
    <text evidence="12">The sequence shown here is derived from an EMBL/GenBank/DDBJ whole genome shotgun (WGS) entry which is preliminary data.</text>
</comment>
<evidence type="ECO:0000256" key="6">
    <source>
        <dbReference type="ARBA" id="ARBA00022777"/>
    </source>
</evidence>
<feature type="region of interest" description="Disordered" evidence="10">
    <location>
        <begin position="227"/>
        <end position="248"/>
    </location>
</feature>
<accession>A0A1F6D761</accession>
<dbReference type="Proteomes" id="UP000178606">
    <property type="component" value="Unassembled WGS sequence"/>
</dbReference>
<dbReference type="GO" id="GO:0000155">
    <property type="term" value="F:phosphorelay sensor kinase activity"/>
    <property type="evidence" value="ECO:0007669"/>
    <property type="project" value="InterPro"/>
</dbReference>
<dbReference type="CDD" id="cd00082">
    <property type="entry name" value="HisKA"/>
    <property type="match status" value="1"/>
</dbReference>
<evidence type="ECO:0000313" key="12">
    <source>
        <dbReference type="EMBL" id="OGG56832.1"/>
    </source>
</evidence>
<evidence type="ECO:0000256" key="3">
    <source>
        <dbReference type="ARBA" id="ARBA00022553"/>
    </source>
</evidence>
<dbReference type="Pfam" id="PF00512">
    <property type="entry name" value="HisKA"/>
    <property type="match status" value="1"/>
</dbReference>
<protein>
    <recommendedName>
        <fullName evidence="2">histidine kinase</fullName>
        <ecNumber evidence="2">2.7.13.3</ecNumber>
    </recommendedName>
</protein>
<dbReference type="PANTHER" id="PTHR43065">
    <property type="entry name" value="SENSOR HISTIDINE KINASE"/>
    <property type="match status" value="1"/>
</dbReference>
<dbReference type="PROSITE" id="PS50109">
    <property type="entry name" value="HIS_KIN"/>
    <property type="match status" value="1"/>
</dbReference>
<feature type="coiled-coil region" evidence="9">
    <location>
        <begin position="16"/>
        <end position="64"/>
    </location>
</feature>
<dbReference type="PRINTS" id="PR00344">
    <property type="entry name" value="BCTRLSENSOR"/>
</dbReference>
<dbReference type="EC" id="2.7.13.3" evidence="2"/>
<evidence type="ECO:0000256" key="10">
    <source>
        <dbReference type="SAM" id="MobiDB-lite"/>
    </source>
</evidence>
<dbReference type="SUPFAM" id="SSF55874">
    <property type="entry name" value="ATPase domain of HSP90 chaperone/DNA topoisomerase II/histidine kinase"/>
    <property type="match status" value="1"/>
</dbReference>
<keyword evidence="4" id="KW-0808">Transferase</keyword>
<evidence type="ECO:0000256" key="1">
    <source>
        <dbReference type="ARBA" id="ARBA00000085"/>
    </source>
</evidence>
<evidence type="ECO:0000256" key="9">
    <source>
        <dbReference type="SAM" id="Coils"/>
    </source>
</evidence>